<dbReference type="PANTHER" id="PTHR43322:SF6">
    <property type="entry name" value="1-DEOXY-D-XYLULOSE-5-PHOSPHATE SYNTHASE"/>
    <property type="match status" value="1"/>
</dbReference>
<comment type="cofactor">
    <cofactor evidence="1">
        <name>Mg(2+)</name>
        <dbReference type="ChEBI" id="CHEBI:18420"/>
    </cofactor>
</comment>
<keyword evidence="4" id="KW-0786">Thiamine pyrophosphate</keyword>
<feature type="non-terminal residue" evidence="5">
    <location>
        <position position="73"/>
    </location>
</feature>
<protein>
    <recommendedName>
        <fullName evidence="7">1-deoxy-D-xylulose-5-phosphate synthase</fullName>
    </recommendedName>
</protein>
<dbReference type="InterPro" id="IPR005477">
    <property type="entry name" value="Dxylulose-5-P_synthase"/>
</dbReference>
<keyword evidence="3" id="KW-0808">Transferase</keyword>
<proteinExistence type="predicted"/>
<name>A0A7J9L504_GOSSC</name>
<feature type="non-terminal residue" evidence="5">
    <location>
        <position position="1"/>
    </location>
</feature>
<evidence type="ECO:0000256" key="1">
    <source>
        <dbReference type="ARBA" id="ARBA00001946"/>
    </source>
</evidence>
<keyword evidence="6" id="KW-1185">Reference proteome</keyword>
<comment type="subunit">
    <text evidence="2">Homodimer.</text>
</comment>
<reference evidence="5 6" key="1">
    <citation type="journal article" date="2019" name="Genome Biol. Evol.">
        <title>Insights into the evolution of the New World diploid cottons (Gossypium, subgenus Houzingenia) based on genome sequencing.</title>
        <authorList>
            <person name="Grover C.E."/>
            <person name="Arick M.A. 2nd"/>
            <person name="Thrash A."/>
            <person name="Conover J.L."/>
            <person name="Sanders W.S."/>
            <person name="Peterson D.G."/>
            <person name="Frelichowski J.E."/>
            <person name="Scheffler J.A."/>
            <person name="Scheffler B.E."/>
            <person name="Wendel J.F."/>
        </authorList>
    </citation>
    <scope>NUCLEOTIDE SEQUENCE [LARGE SCALE GENOMIC DNA]</scope>
    <source>
        <strain evidence="5">1</strain>
        <tissue evidence="5">Leaf</tissue>
    </source>
</reference>
<evidence type="ECO:0000313" key="6">
    <source>
        <dbReference type="Proteomes" id="UP000593576"/>
    </source>
</evidence>
<gene>
    <name evidence="5" type="ORF">Goshw_021940</name>
</gene>
<dbReference type="Proteomes" id="UP000593576">
    <property type="component" value="Unassembled WGS sequence"/>
</dbReference>
<evidence type="ECO:0008006" key="7">
    <source>
        <dbReference type="Google" id="ProtNLM"/>
    </source>
</evidence>
<evidence type="ECO:0000256" key="4">
    <source>
        <dbReference type="ARBA" id="ARBA00023052"/>
    </source>
</evidence>
<evidence type="ECO:0000256" key="3">
    <source>
        <dbReference type="ARBA" id="ARBA00022679"/>
    </source>
</evidence>
<evidence type="ECO:0000313" key="5">
    <source>
        <dbReference type="EMBL" id="MBA0853784.1"/>
    </source>
</evidence>
<comment type="caution">
    <text evidence="5">The sequence shown here is derived from an EMBL/GenBank/DDBJ whole genome shotgun (WGS) entry which is preliminary data.</text>
</comment>
<accession>A0A7J9L504</accession>
<dbReference type="AlphaFoldDB" id="A0A7J9L504"/>
<dbReference type="GO" id="GO:0016114">
    <property type="term" value="P:terpenoid biosynthetic process"/>
    <property type="evidence" value="ECO:0007669"/>
    <property type="project" value="InterPro"/>
</dbReference>
<evidence type="ECO:0000256" key="2">
    <source>
        <dbReference type="ARBA" id="ARBA00011738"/>
    </source>
</evidence>
<dbReference type="EMBL" id="JABFAF010000004">
    <property type="protein sequence ID" value="MBA0853784.1"/>
    <property type="molecule type" value="Genomic_DNA"/>
</dbReference>
<dbReference type="GO" id="GO:0008661">
    <property type="term" value="F:1-deoxy-D-xylulose-5-phosphate synthase activity"/>
    <property type="evidence" value="ECO:0007669"/>
    <property type="project" value="InterPro"/>
</dbReference>
<organism evidence="5 6">
    <name type="scientific">Gossypium schwendimanii</name>
    <name type="common">Cotton</name>
    <dbReference type="NCBI Taxonomy" id="34291"/>
    <lineage>
        <taxon>Eukaryota</taxon>
        <taxon>Viridiplantae</taxon>
        <taxon>Streptophyta</taxon>
        <taxon>Embryophyta</taxon>
        <taxon>Tracheophyta</taxon>
        <taxon>Spermatophyta</taxon>
        <taxon>Magnoliopsida</taxon>
        <taxon>eudicotyledons</taxon>
        <taxon>Gunneridae</taxon>
        <taxon>Pentapetalae</taxon>
        <taxon>rosids</taxon>
        <taxon>malvids</taxon>
        <taxon>Malvales</taxon>
        <taxon>Malvaceae</taxon>
        <taxon>Malvoideae</taxon>
        <taxon>Gossypium</taxon>
    </lineage>
</organism>
<dbReference type="PANTHER" id="PTHR43322">
    <property type="entry name" value="1-D-DEOXYXYLULOSE 5-PHOSPHATE SYNTHASE-RELATED"/>
    <property type="match status" value="1"/>
</dbReference>
<sequence length="73" mass="8287">CQPQGLFSFMSLPRREKAMPLLRLHQIKCMWRPMILPDKYIDHGSQNDQIEEAGLSSKHIAATVLSTLGHTRG</sequence>